<dbReference type="InterPro" id="IPR028375">
    <property type="entry name" value="KA1/Ssp2_C"/>
</dbReference>
<name>A0ABN7NED7_TIMPD</name>
<keyword evidence="4" id="KW-0547">Nucleotide-binding</keyword>
<comment type="caution">
    <text evidence="12">The sequence shown here is derived from an EMBL/GenBank/DDBJ whole genome shotgun (WGS) entry which is preliminary data.</text>
</comment>
<evidence type="ECO:0000256" key="10">
    <source>
        <dbReference type="SAM" id="SignalP"/>
    </source>
</evidence>
<accession>A0ABN7NED7</accession>
<dbReference type="PROSITE" id="PS50032">
    <property type="entry name" value="KA1"/>
    <property type="match status" value="1"/>
</dbReference>
<keyword evidence="6" id="KW-0067">ATP-binding</keyword>
<dbReference type="EC" id="2.7.11.1" evidence="1"/>
<evidence type="ECO:0000256" key="1">
    <source>
        <dbReference type="ARBA" id="ARBA00012513"/>
    </source>
</evidence>
<dbReference type="InterPro" id="IPR001772">
    <property type="entry name" value="KA1_dom"/>
</dbReference>
<dbReference type="SUPFAM" id="SSF103243">
    <property type="entry name" value="KA1-like"/>
    <property type="match status" value="1"/>
</dbReference>
<reference evidence="12" key="1">
    <citation type="submission" date="2021-03" db="EMBL/GenBank/DDBJ databases">
        <authorList>
            <person name="Tran Van P."/>
        </authorList>
    </citation>
    <scope>NUCLEOTIDE SEQUENCE</scope>
</reference>
<protein>
    <recommendedName>
        <fullName evidence="1">non-specific serine/threonine protein kinase</fullName>
        <ecNumber evidence="1">2.7.11.1</ecNumber>
    </recommendedName>
</protein>
<evidence type="ECO:0000256" key="9">
    <source>
        <dbReference type="SAM" id="MobiDB-lite"/>
    </source>
</evidence>
<keyword evidence="10" id="KW-0732">Signal</keyword>
<keyword evidence="3" id="KW-0808">Transferase</keyword>
<dbReference type="Proteomes" id="UP001153148">
    <property type="component" value="Unassembled WGS sequence"/>
</dbReference>
<dbReference type="EMBL" id="CAJPIN010001130">
    <property type="protein sequence ID" value="CAG2054236.1"/>
    <property type="molecule type" value="Genomic_DNA"/>
</dbReference>
<evidence type="ECO:0000256" key="4">
    <source>
        <dbReference type="ARBA" id="ARBA00022741"/>
    </source>
</evidence>
<keyword evidence="13" id="KW-1185">Reference proteome</keyword>
<evidence type="ECO:0000259" key="11">
    <source>
        <dbReference type="PROSITE" id="PS50032"/>
    </source>
</evidence>
<evidence type="ECO:0000256" key="6">
    <source>
        <dbReference type="ARBA" id="ARBA00022840"/>
    </source>
</evidence>
<feature type="region of interest" description="Disordered" evidence="9">
    <location>
        <begin position="292"/>
        <end position="332"/>
    </location>
</feature>
<proteinExistence type="predicted"/>
<evidence type="ECO:0000256" key="7">
    <source>
        <dbReference type="ARBA" id="ARBA00047899"/>
    </source>
</evidence>
<evidence type="ECO:0000256" key="8">
    <source>
        <dbReference type="ARBA" id="ARBA00048679"/>
    </source>
</evidence>
<evidence type="ECO:0000313" key="13">
    <source>
        <dbReference type="Proteomes" id="UP001153148"/>
    </source>
</evidence>
<dbReference type="Pfam" id="PF02149">
    <property type="entry name" value="KA1"/>
    <property type="match status" value="1"/>
</dbReference>
<evidence type="ECO:0000256" key="3">
    <source>
        <dbReference type="ARBA" id="ARBA00022679"/>
    </source>
</evidence>
<feature type="chain" id="PRO_5047436347" description="non-specific serine/threonine protein kinase" evidence="10">
    <location>
        <begin position="19"/>
        <end position="949"/>
    </location>
</feature>
<organism evidence="12 13">
    <name type="scientific">Timema podura</name>
    <name type="common">Walking stick</name>
    <dbReference type="NCBI Taxonomy" id="61482"/>
    <lineage>
        <taxon>Eukaryota</taxon>
        <taxon>Metazoa</taxon>
        <taxon>Ecdysozoa</taxon>
        <taxon>Arthropoda</taxon>
        <taxon>Hexapoda</taxon>
        <taxon>Insecta</taxon>
        <taxon>Pterygota</taxon>
        <taxon>Neoptera</taxon>
        <taxon>Polyneoptera</taxon>
        <taxon>Phasmatodea</taxon>
        <taxon>Timematodea</taxon>
        <taxon>Timematoidea</taxon>
        <taxon>Timematidae</taxon>
        <taxon>Timema</taxon>
    </lineage>
</organism>
<comment type="catalytic activity">
    <reaction evidence="8">
        <text>L-seryl-[protein] + ATP = O-phospho-L-seryl-[protein] + ADP + H(+)</text>
        <dbReference type="Rhea" id="RHEA:17989"/>
        <dbReference type="Rhea" id="RHEA-COMP:9863"/>
        <dbReference type="Rhea" id="RHEA-COMP:11604"/>
        <dbReference type="ChEBI" id="CHEBI:15378"/>
        <dbReference type="ChEBI" id="CHEBI:29999"/>
        <dbReference type="ChEBI" id="CHEBI:30616"/>
        <dbReference type="ChEBI" id="CHEBI:83421"/>
        <dbReference type="ChEBI" id="CHEBI:456216"/>
        <dbReference type="EC" id="2.7.11.1"/>
    </reaction>
</comment>
<keyword evidence="2" id="KW-0723">Serine/threonine-protein kinase</keyword>
<gene>
    <name evidence="12" type="ORF">TPAB3V08_LOCUS1269</name>
</gene>
<feature type="domain" description="KA1" evidence="11">
    <location>
        <begin position="900"/>
        <end position="949"/>
    </location>
</feature>
<evidence type="ECO:0000256" key="2">
    <source>
        <dbReference type="ARBA" id="ARBA00022527"/>
    </source>
</evidence>
<dbReference type="Gene3D" id="3.30.310.80">
    <property type="entry name" value="Kinase associated domain 1, KA1"/>
    <property type="match status" value="1"/>
</dbReference>
<comment type="catalytic activity">
    <reaction evidence="7">
        <text>L-threonyl-[protein] + ATP = O-phospho-L-threonyl-[protein] + ADP + H(+)</text>
        <dbReference type="Rhea" id="RHEA:46608"/>
        <dbReference type="Rhea" id="RHEA-COMP:11060"/>
        <dbReference type="Rhea" id="RHEA-COMP:11605"/>
        <dbReference type="ChEBI" id="CHEBI:15378"/>
        <dbReference type="ChEBI" id="CHEBI:30013"/>
        <dbReference type="ChEBI" id="CHEBI:30616"/>
        <dbReference type="ChEBI" id="CHEBI:61977"/>
        <dbReference type="ChEBI" id="CHEBI:456216"/>
        <dbReference type="EC" id="2.7.11.1"/>
    </reaction>
</comment>
<sequence length="949" mass="104153">MASDGVLLLRVLIIEGLAGRVDLAGVAALFYTRVYMQCRGNSKRHTLAMASAEEVQEAQRKMVQLQQQQPMRTRRTGLLTVMERPPVISPEMVQEVEARMNRQHTPHKLNTQTVSLNPARSKIFLRTKKPSGLATVQESNRLGKNPPSSPDQDSNLDLPVLSGLAQHDWRVSQLRHRGIRESFKEVNSLHLPQERYSPVRRASEGSASNLGAQYKTSPQHNFQTQIILDKESKVKALQQEYQQLQVLCDQSVYDKAITIARNSGGMADAQTQAELQLLHSLHIQQILGQGGGAPASTLSPLATPHMSPTPSPPINHSPASIPGSPIHHAHPSENVEGNITLAHHLQHLHLQQQQQISSELAQGQNFFPRYIQNGCMSSLPPSPTCTSPVGIVGSGSCVGAISITSITQGLSGLSTNTGSITHGIPTVNVPLDLRIQQPSISTSPHHSVHLHHRSPVITPLQLSPTNSTTLGMIQEENNIGFHQQLLGSDVIENILSGKIRSQLSEKRINATGSKHLQTGINQSFPSHHPQISVTDEMGGEVTLVESLSSSDSSDSLTCDVNETREIDGMIVEDFTLHQNSASFHNTLPSKVEFIPTSVIMEQTHEQMSQFQPTLNFVVQNTDLGVSIDREGSSYSSPSMIPVPTFPINSFCGTTTILPSFVISGPCDPSRPSIVRGIGKKKNVEDYDSEMKFDGISKSINEHVCMERECCSDSIECCQQNVDGNDVEISKQSFEQCMPPLTSLSKMEECRSTYSEHKNYLLRHMFPPPTTFTSYSHNPDFYASDDSSNSTENFQNFHNNYTTNAMDITYENGKNTIFKDTLTNSPSITSMSAGNVFASELLQKTSSGSFKVTLSDFCSRLTATDILGLVKRLIDARAPPKGFTFSSHMSDSGDYSEGGLALEYPGGVQIELMVCTDLGCELKGLKMRRISGDQHQYSQLCQELISCMTV</sequence>
<evidence type="ECO:0000313" key="12">
    <source>
        <dbReference type="EMBL" id="CAG2054236.1"/>
    </source>
</evidence>
<feature type="signal peptide" evidence="10">
    <location>
        <begin position="1"/>
        <end position="18"/>
    </location>
</feature>
<keyword evidence="5" id="KW-0418">Kinase</keyword>
<feature type="region of interest" description="Disordered" evidence="9">
    <location>
        <begin position="127"/>
        <end position="156"/>
    </location>
</feature>
<evidence type="ECO:0000256" key="5">
    <source>
        <dbReference type="ARBA" id="ARBA00022777"/>
    </source>
</evidence>